<keyword evidence="1" id="KW-0472">Membrane</keyword>
<keyword evidence="1" id="KW-1133">Transmembrane helix</keyword>
<dbReference type="Proteomes" id="UP000470213">
    <property type="component" value="Unassembled WGS sequence"/>
</dbReference>
<protein>
    <submittedName>
        <fullName evidence="2">Prepilin-type N-terminal cleavage/methylation domain-containing protein</fullName>
    </submittedName>
</protein>
<keyword evidence="1" id="KW-0812">Transmembrane</keyword>
<name>A0A7X5LNH4_9ALTE</name>
<evidence type="ECO:0000313" key="2">
    <source>
        <dbReference type="EMBL" id="NDV92179.1"/>
    </source>
</evidence>
<dbReference type="InterPro" id="IPR016419">
    <property type="entry name" value="Prepilin_Pept-dep_B_prd"/>
</dbReference>
<dbReference type="RefSeq" id="WP_163086540.1">
    <property type="nucleotide sequence ID" value="NZ_JAAAWN010000018.1"/>
</dbReference>
<organism evidence="2 3">
    <name type="scientific">Alteromonas profundi</name>
    <dbReference type="NCBI Taxonomy" id="2696062"/>
    <lineage>
        <taxon>Bacteria</taxon>
        <taxon>Pseudomonadati</taxon>
        <taxon>Pseudomonadota</taxon>
        <taxon>Gammaproteobacteria</taxon>
        <taxon>Alteromonadales</taxon>
        <taxon>Alteromonadaceae</taxon>
        <taxon>Alteromonas/Salinimonas group</taxon>
        <taxon>Alteromonas</taxon>
    </lineage>
</organism>
<keyword evidence="3" id="KW-1185">Reference proteome</keyword>
<dbReference type="AlphaFoldDB" id="A0A7X5LNH4"/>
<dbReference type="InterPro" id="IPR012902">
    <property type="entry name" value="N_methyl_site"/>
</dbReference>
<proteinExistence type="predicted"/>
<dbReference type="PIRSF" id="PIRSF004525">
    <property type="entry name" value="Pilin_peptidase-dep_B_prd"/>
    <property type="match status" value="1"/>
</dbReference>
<feature type="transmembrane region" description="Helical" evidence="1">
    <location>
        <begin position="12"/>
        <end position="34"/>
    </location>
</feature>
<evidence type="ECO:0000256" key="1">
    <source>
        <dbReference type="SAM" id="Phobius"/>
    </source>
</evidence>
<comment type="caution">
    <text evidence="2">The sequence shown here is derived from an EMBL/GenBank/DDBJ whole genome shotgun (WGS) entry which is preliminary data.</text>
</comment>
<evidence type="ECO:0000313" key="3">
    <source>
        <dbReference type="Proteomes" id="UP000470213"/>
    </source>
</evidence>
<sequence>MLSKTGFSLTELIVALAIGAAVILFATSSVLSLAHSLNTLNQRLVLESELRLLTQTISLQLSRAGYLAETGETHNNGSLSLLTAPAPAILIDKHPTGAPDSCVLFAYDKNHDGKISLAAPSEMLGFRLRDKALEYRVAGKSCSQSGWHDLTDSKKMVVSAFTLSPVYHSLSEQVIQVYLAVHTTHNPALKSTSSIVIKVNNAY</sequence>
<reference evidence="2 3" key="1">
    <citation type="submission" date="2020-01" db="EMBL/GenBank/DDBJ databases">
        <authorList>
            <person name="Chen J."/>
            <person name="Zhu S."/>
            <person name="Yang J."/>
        </authorList>
    </citation>
    <scope>NUCLEOTIDE SEQUENCE [LARGE SCALE GENOMIC DNA]</scope>
    <source>
        <strain evidence="2 3">345S023</strain>
    </source>
</reference>
<dbReference type="NCBIfam" id="TIGR02532">
    <property type="entry name" value="IV_pilin_GFxxxE"/>
    <property type="match status" value="1"/>
</dbReference>
<accession>A0A7X5LNH4</accession>
<dbReference type="EMBL" id="JAAAWN010000018">
    <property type="protein sequence ID" value="NDV92179.1"/>
    <property type="molecule type" value="Genomic_DNA"/>
</dbReference>
<gene>
    <name evidence="2" type="ORF">GTH32_13440</name>
</gene>